<feature type="region of interest" description="Disordered" evidence="3">
    <location>
        <begin position="122"/>
        <end position="150"/>
    </location>
</feature>
<feature type="compositionally biased region" description="Low complexity" evidence="3">
    <location>
        <begin position="311"/>
        <end position="324"/>
    </location>
</feature>
<dbReference type="EMBL" id="BLXT01007673">
    <property type="protein sequence ID" value="GFO41241.1"/>
    <property type="molecule type" value="Genomic_DNA"/>
</dbReference>
<name>A0AAV4DAZ6_9GAST</name>
<feature type="compositionally biased region" description="Polar residues" evidence="3">
    <location>
        <begin position="238"/>
        <end position="247"/>
    </location>
</feature>
<evidence type="ECO:0000313" key="5">
    <source>
        <dbReference type="Proteomes" id="UP000735302"/>
    </source>
</evidence>
<sequence length="378" mass="42138">MLGKKSSLSQLKEELRHQKVAKFSTTEFCQGKTMRWGIAWTYDTSVTFPRSQFEARKSKPPLQLVIPKGSGSVEYKVHSLALHLRQLLEKIKVHCYQGKQAKSYTSITLTAAENTWCHQRRLRRQQRRKNSGLAAEAQIQKHQSSNETEGSKASVCLGYNGHNDATCKSSPESHVNEVIESTSKRRELKGLEEKIDSIKTNTSHKRQLQLDDLSEGGCVTNKKIRTESEEGCAGPGNGEQQSTVNCESTKDREAGSEKDIAQPVEEFSTSFVANSSPKREISSCVETLSTELDCSKESNPDVKGEESQAFGSSEVSSDAVGSSSTEECRAPKHYILKCVMRLKGAGENINLELEWLDGQSRELMHQVFTFLKNKLSQL</sequence>
<proteinExistence type="predicted"/>
<feature type="region of interest" description="Disordered" evidence="3">
    <location>
        <begin position="228"/>
        <end position="272"/>
    </location>
</feature>
<organism evidence="4 5">
    <name type="scientific">Plakobranchus ocellatus</name>
    <dbReference type="NCBI Taxonomy" id="259542"/>
    <lineage>
        <taxon>Eukaryota</taxon>
        <taxon>Metazoa</taxon>
        <taxon>Spiralia</taxon>
        <taxon>Lophotrochozoa</taxon>
        <taxon>Mollusca</taxon>
        <taxon>Gastropoda</taxon>
        <taxon>Heterobranchia</taxon>
        <taxon>Euthyneura</taxon>
        <taxon>Panpulmonata</taxon>
        <taxon>Sacoglossa</taxon>
        <taxon>Placobranchoidea</taxon>
        <taxon>Plakobranchidae</taxon>
        <taxon>Plakobranchus</taxon>
    </lineage>
</organism>
<protein>
    <submittedName>
        <fullName evidence="4">Methyltransferase-like protein</fullName>
    </submittedName>
</protein>
<comment type="caution">
    <text evidence="4">The sequence shown here is derived from an EMBL/GenBank/DDBJ whole genome shotgun (WGS) entry which is preliminary data.</text>
</comment>
<dbReference type="GO" id="GO:0070475">
    <property type="term" value="P:rRNA base methylation"/>
    <property type="evidence" value="ECO:0007669"/>
    <property type="project" value="TreeGrafter"/>
</dbReference>
<reference evidence="4 5" key="1">
    <citation type="journal article" date="2021" name="Elife">
        <title>Chloroplast acquisition without the gene transfer in kleptoplastic sea slugs, Plakobranchus ocellatus.</title>
        <authorList>
            <person name="Maeda T."/>
            <person name="Takahashi S."/>
            <person name="Yoshida T."/>
            <person name="Shimamura S."/>
            <person name="Takaki Y."/>
            <person name="Nagai Y."/>
            <person name="Toyoda A."/>
            <person name="Suzuki Y."/>
            <person name="Arimoto A."/>
            <person name="Ishii H."/>
            <person name="Satoh N."/>
            <person name="Nishiyama T."/>
            <person name="Hasebe M."/>
            <person name="Maruyama T."/>
            <person name="Minagawa J."/>
            <person name="Obokata J."/>
            <person name="Shigenobu S."/>
        </authorList>
    </citation>
    <scope>NUCLEOTIDE SEQUENCE [LARGE SCALE GENOMIC DNA]</scope>
</reference>
<evidence type="ECO:0000313" key="4">
    <source>
        <dbReference type="EMBL" id="GFO41241.1"/>
    </source>
</evidence>
<dbReference type="GO" id="GO:0005634">
    <property type="term" value="C:nucleus"/>
    <property type="evidence" value="ECO:0007669"/>
    <property type="project" value="TreeGrafter"/>
</dbReference>
<evidence type="ECO:0000256" key="2">
    <source>
        <dbReference type="ARBA" id="ARBA00022679"/>
    </source>
</evidence>
<dbReference type="AlphaFoldDB" id="A0AAV4DAZ6"/>
<gene>
    <name evidence="4" type="ORF">PoB_006774600</name>
</gene>
<keyword evidence="5" id="KW-1185">Reference proteome</keyword>
<dbReference type="InterPro" id="IPR010286">
    <property type="entry name" value="METTL16/RlmF"/>
</dbReference>
<evidence type="ECO:0000256" key="1">
    <source>
        <dbReference type="ARBA" id="ARBA00022603"/>
    </source>
</evidence>
<keyword evidence="2" id="KW-0808">Transferase</keyword>
<feature type="region of interest" description="Disordered" evidence="3">
    <location>
        <begin position="294"/>
        <end position="324"/>
    </location>
</feature>
<dbReference type="GO" id="GO:0008168">
    <property type="term" value="F:methyltransferase activity"/>
    <property type="evidence" value="ECO:0007669"/>
    <property type="project" value="UniProtKB-KW"/>
</dbReference>
<dbReference type="Gene3D" id="3.40.50.150">
    <property type="entry name" value="Vaccinia Virus protein VP39"/>
    <property type="match status" value="1"/>
</dbReference>
<dbReference type="Pfam" id="PF05971">
    <property type="entry name" value="Methyltransf_10"/>
    <property type="match status" value="1"/>
</dbReference>
<keyword evidence="1 4" id="KW-0489">Methyltransferase</keyword>
<accession>A0AAV4DAZ6</accession>
<dbReference type="PANTHER" id="PTHR13393">
    <property type="entry name" value="SAM-DEPENDENT METHYLTRANSFERASE"/>
    <property type="match status" value="1"/>
</dbReference>
<dbReference type="Proteomes" id="UP000735302">
    <property type="component" value="Unassembled WGS sequence"/>
</dbReference>
<feature type="compositionally biased region" description="Basic and acidic residues" evidence="3">
    <location>
        <begin position="294"/>
        <end position="306"/>
    </location>
</feature>
<dbReference type="PANTHER" id="PTHR13393:SF0">
    <property type="entry name" value="RNA N6-ADENOSINE-METHYLTRANSFERASE METTL16"/>
    <property type="match status" value="1"/>
</dbReference>
<feature type="compositionally biased region" description="Basic and acidic residues" evidence="3">
    <location>
        <begin position="248"/>
        <end position="260"/>
    </location>
</feature>
<dbReference type="InterPro" id="IPR029063">
    <property type="entry name" value="SAM-dependent_MTases_sf"/>
</dbReference>
<evidence type="ECO:0000256" key="3">
    <source>
        <dbReference type="SAM" id="MobiDB-lite"/>
    </source>
</evidence>